<gene>
    <name evidence="1" type="ORF">NCGR_LOCUS25307</name>
</gene>
<comment type="caution">
    <text evidence="1">The sequence shown here is derived from an EMBL/GenBank/DDBJ whole genome shotgun (WGS) entry which is preliminary data.</text>
</comment>
<keyword evidence="2" id="KW-1185">Reference proteome</keyword>
<name>A0A811P8R5_9POAL</name>
<dbReference type="EMBL" id="CAJGYO010000006">
    <property type="protein sequence ID" value="CAD6237907.1"/>
    <property type="molecule type" value="Genomic_DNA"/>
</dbReference>
<reference evidence="1" key="1">
    <citation type="submission" date="2020-10" db="EMBL/GenBank/DDBJ databases">
        <authorList>
            <person name="Han B."/>
            <person name="Lu T."/>
            <person name="Zhao Q."/>
            <person name="Huang X."/>
            <person name="Zhao Y."/>
        </authorList>
    </citation>
    <scope>NUCLEOTIDE SEQUENCE</scope>
</reference>
<evidence type="ECO:0000313" key="2">
    <source>
        <dbReference type="Proteomes" id="UP000604825"/>
    </source>
</evidence>
<dbReference type="Proteomes" id="UP000604825">
    <property type="component" value="Unassembled WGS sequence"/>
</dbReference>
<dbReference type="AlphaFoldDB" id="A0A811P8R5"/>
<protein>
    <submittedName>
        <fullName evidence="1">Uncharacterized protein</fullName>
    </submittedName>
</protein>
<accession>A0A811P8R5</accession>
<proteinExistence type="predicted"/>
<sequence length="111" mass="12696">MESGSAFEWHFHEARRFRSENEHPTEHGAACKQRRCLCWHPLEACSYRCLHYLHQKAYCLAYEMYIVLTVVKCAAIVMAVQFAQFGISRLCAPCWSLLGISKGKVDLDAIG</sequence>
<evidence type="ECO:0000313" key="1">
    <source>
        <dbReference type="EMBL" id="CAD6237907.1"/>
    </source>
</evidence>
<organism evidence="1 2">
    <name type="scientific">Miscanthus lutarioriparius</name>
    <dbReference type="NCBI Taxonomy" id="422564"/>
    <lineage>
        <taxon>Eukaryota</taxon>
        <taxon>Viridiplantae</taxon>
        <taxon>Streptophyta</taxon>
        <taxon>Embryophyta</taxon>
        <taxon>Tracheophyta</taxon>
        <taxon>Spermatophyta</taxon>
        <taxon>Magnoliopsida</taxon>
        <taxon>Liliopsida</taxon>
        <taxon>Poales</taxon>
        <taxon>Poaceae</taxon>
        <taxon>PACMAD clade</taxon>
        <taxon>Panicoideae</taxon>
        <taxon>Andropogonodae</taxon>
        <taxon>Andropogoneae</taxon>
        <taxon>Saccharinae</taxon>
        <taxon>Miscanthus</taxon>
    </lineage>
</organism>